<evidence type="ECO:0000313" key="4">
    <source>
        <dbReference type="Proteomes" id="UP000049979"/>
    </source>
</evidence>
<feature type="region of interest" description="Disordered" evidence="1">
    <location>
        <begin position="152"/>
        <end position="190"/>
    </location>
</feature>
<proteinExistence type="predicted"/>
<evidence type="ECO:0000256" key="1">
    <source>
        <dbReference type="SAM" id="MobiDB-lite"/>
    </source>
</evidence>
<feature type="compositionally biased region" description="Acidic residues" evidence="1">
    <location>
        <begin position="180"/>
        <end position="190"/>
    </location>
</feature>
<reference evidence="4" key="1">
    <citation type="submission" date="2015-05" db="EMBL/GenBank/DDBJ databases">
        <authorList>
            <consortium name="Pathogen Informatics"/>
        </authorList>
    </citation>
    <scope>NUCLEOTIDE SEQUENCE [LARGE SCALE GENOMIC DNA]</scope>
    <source>
        <strain evidence="3 5">2789STDY5608863</strain>
        <strain evidence="4">M72</strain>
    </source>
</reference>
<organism evidence="2 4">
    <name type="scientific">Roseburia faecis</name>
    <dbReference type="NCBI Taxonomy" id="301302"/>
    <lineage>
        <taxon>Bacteria</taxon>
        <taxon>Bacillati</taxon>
        <taxon>Bacillota</taxon>
        <taxon>Clostridia</taxon>
        <taxon>Lachnospirales</taxon>
        <taxon>Lachnospiraceae</taxon>
        <taxon>Roseburia</taxon>
    </lineage>
</organism>
<feature type="compositionally biased region" description="Basic and acidic residues" evidence="1">
    <location>
        <begin position="50"/>
        <end position="61"/>
    </location>
</feature>
<name>A0A0M6WB42_9FIRM</name>
<feature type="region of interest" description="Disordered" evidence="1">
    <location>
        <begin position="42"/>
        <end position="61"/>
    </location>
</feature>
<dbReference type="AlphaFoldDB" id="A0A0M6WB42"/>
<gene>
    <name evidence="3" type="ORF">ERS852420_02544</name>
    <name evidence="2" type="ORF">M72_00961</name>
</gene>
<dbReference type="RefSeq" id="WP_055263390.1">
    <property type="nucleotide sequence ID" value="NZ_CP173697.1"/>
</dbReference>
<dbReference type="GeneID" id="99746994"/>
<dbReference type="EMBL" id="CYXV01000011">
    <property type="protein sequence ID" value="CUN07581.1"/>
    <property type="molecule type" value="Genomic_DNA"/>
</dbReference>
<dbReference type="EMBL" id="CVRR01000005">
    <property type="protein sequence ID" value="CRL32990.1"/>
    <property type="molecule type" value="Genomic_DNA"/>
</dbReference>
<dbReference type="Proteomes" id="UP000049979">
    <property type="component" value="Unassembled WGS sequence"/>
</dbReference>
<dbReference type="OrthoDB" id="2066348at2"/>
<protein>
    <submittedName>
        <fullName evidence="2">Uncharacterized protein</fullName>
    </submittedName>
</protein>
<reference evidence="2" key="2">
    <citation type="submission" date="2015-05" db="EMBL/GenBank/DDBJ databases">
        <authorList>
            <person name="Wang D.B."/>
            <person name="Wang M."/>
        </authorList>
    </citation>
    <scope>NUCLEOTIDE SEQUENCE [LARGE SCALE GENOMIC DNA]</scope>
    <source>
        <strain evidence="2">M72</strain>
    </source>
</reference>
<evidence type="ECO:0000313" key="5">
    <source>
        <dbReference type="Proteomes" id="UP000095495"/>
    </source>
</evidence>
<evidence type="ECO:0000313" key="2">
    <source>
        <dbReference type="EMBL" id="CRL32990.1"/>
    </source>
</evidence>
<sequence>MQIYLSLMSQKNPSSDSSSYDLSSPQGRMLYVRETTNAAFSSWTSPLQRQDPDTQEEKKQEMLSRIMGKLKSGKKLSAKELDFLRRTDPILYAHALRVQRMAEALKQQLSHAKSKQEANDMITSAIAGVSDKDPDKEYLLAAYNEVSKNFHKSPAYQRLPNTPEDAKKRKTNNPNAHFSDDEDTNDDTDDLLSWTPLQEIIDAAPTLECQG</sequence>
<dbReference type="Proteomes" id="UP000095495">
    <property type="component" value="Unassembled WGS sequence"/>
</dbReference>
<keyword evidence="4" id="KW-1185">Reference proteome</keyword>
<evidence type="ECO:0000313" key="3">
    <source>
        <dbReference type="EMBL" id="CUN07581.1"/>
    </source>
</evidence>
<accession>A0A0M6WB42</accession>